<dbReference type="GO" id="GO:0005524">
    <property type="term" value="F:ATP binding"/>
    <property type="evidence" value="ECO:0007669"/>
    <property type="project" value="InterPro"/>
</dbReference>
<accession>A0A8I0MT07</accession>
<evidence type="ECO:0000313" key="3">
    <source>
        <dbReference type="EMBL" id="MBE0344861.1"/>
    </source>
</evidence>
<gene>
    <name evidence="3" type="ORF">PPEP_a2542</name>
</gene>
<evidence type="ECO:0000256" key="1">
    <source>
        <dbReference type="ARBA" id="ARBA00022448"/>
    </source>
</evidence>
<evidence type="ECO:0000259" key="2">
    <source>
        <dbReference type="Pfam" id="PF00005"/>
    </source>
</evidence>
<dbReference type="PANTHER" id="PTHR42734">
    <property type="entry name" value="METAL TRANSPORT SYSTEM ATP-BINDING PROTEIN TM_0124-RELATED"/>
    <property type="match status" value="1"/>
</dbReference>
<dbReference type="Pfam" id="PF00005">
    <property type="entry name" value="ABC_tran"/>
    <property type="match status" value="1"/>
</dbReference>
<dbReference type="GO" id="GO:0016887">
    <property type="term" value="F:ATP hydrolysis activity"/>
    <property type="evidence" value="ECO:0007669"/>
    <property type="project" value="InterPro"/>
</dbReference>
<dbReference type="RefSeq" id="WP_147389525.1">
    <property type="nucleotide sequence ID" value="NZ_AQHF01000018.1"/>
</dbReference>
<feature type="domain" description="ABC transporter" evidence="2">
    <location>
        <begin position="25"/>
        <end position="174"/>
    </location>
</feature>
<keyword evidence="4" id="KW-1185">Reference proteome</keyword>
<dbReference type="InterPro" id="IPR027417">
    <property type="entry name" value="P-loop_NTPase"/>
</dbReference>
<dbReference type="SUPFAM" id="SSF52540">
    <property type="entry name" value="P-loop containing nucleoside triphosphate hydrolases"/>
    <property type="match status" value="1"/>
</dbReference>
<organism evidence="3 4">
    <name type="scientific">Pseudoalteromonas peptidolytica F12-50-A1</name>
    <dbReference type="NCBI Taxonomy" id="1315280"/>
    <lineage>
        <taxon>Bacteria</taxon>
        <taxon>Pseudomonadati</taxon>
        <taxon>Pseudomonadota</taxon>
        <taxon>Gammaproteobacteria</taxon>
        <taxon>Alteromonadales</taxon>
        <taxon>Pseudoalteromonadaceae</taxon>
        <taxon>Pseudoalteromonas</taxon>
    </lineage>
</organism>
<dbReference type="AlphaFoldDB" id="A0A8I0MT07"/>
<keyword evidence="1" id="KW-0813">Transport</keyword>
<reference evidence="3 4" key="1">
    <citation type="submission" date="2015-06" db="EMBL/GenBank/DDBJ databases">
        <title>Genome sequence of Pseudoalteromonas peptidolytica.</title>
        <authorList>
            <person name="Xie B.-B."/>
            <person name="Rong J.-C."/>
            <person name="Qin Q.-L."/>
            <person name="Zhang Y.-Z."/>
        </authorList>
    </citation>
    <scope>NUCLEOTIDE SEQUENCE [LARGE SCALE GENOMIC DNA]</scope>
    <source>
        <strain evidence="3 4">F12-50-A1</strain>
    </source>
</reference>
<evidence type="ECO:0000313" key="4">
    <source>
        <dbReference type="Proteomes" id="UP000660708"/>
    </source>
</evidence>
<comment type="caution">
    <text evidence="3">The sequence shown here is derived from an EMBL/GenBank/DDBJ whole genome shotgun (WGS) entry which is preliminary data.</text>
</comment>
<dbReference type="InterPro" id="IPR003439">
    <property type="entry name" value="ABC_transporter-like_ATP-bd"/>
</dbReference>
<name>A0A8I0MT07_9GAMM</name>
<dbReference type="InterPro" id="IPR050153">
    <property type="entry name" value="Metal_Ion_Import_ABC"/>
</dbReference>
<sequence length="218" mass="24873">MRELRIRSLYCSYGYENGNEISPITNLNLTLKFGLHYHLKGDNGSGKSTLFKGLLGSMPSLKGAVEVERDGTESIEQCEIRNLDKLLKSMFYIPQITEYMFPLKTCAMTYLRLLDKSGLRIDEARNKYQIFDKLLCEIEWRHSEHISGGQRQLLALLAMHISDSEVVLLDEPTSQISSRNTDTACELIKEYISSDKIIIFSTHCNKLQLVADETIQVN</sequence>
<dbReference type="EMBL" id="AQHF01000018">
    <property type="protein sequence ID" value="MBE0344861.1"/>
    <property type="molecule type" value="Genomic_DNA"/>
</dbReference>
<dbReference type="Proteomes" id="UP000660708">
    <property type="component" value="Unassembled WGS sequence"/>
</dbReference>
<protein>
    <recommendedName>
        <fullName evidence="2">ABC transporter domain-containing protein</fullName>
    </recommendedName>
</protein>
<proteinExistence type="predicted"/>
<dbReference type="Gene3D" id="3.40.50.300">
    <property type="entry name" value="P-loop containing nucleotide triphosphate hydrolases"/>
    <property type="match status" value="1"/>
</dbReference>